<dbReference type="SUPFAM" id="SSF55753">
    <property type="entry name" value="Actin depolymerizing proteins"/>
    <property type="match status" value="1"/>
</dbReference>
<evidence type="ECO:0000256" key="1">
    <source>
        <dbReference type="ARBA" id="ARBA00006844"/>
    </source>
</evidence>
<evidence type="ECO:0000313" key="4">
    <source>
        <dbReference type="EMBL" id="KAJ8906498.1"/>
    </source>
</evidence>
<dbReference type="SMART" id="SM00102">
    <property type="entry name" value="ADF"/>
    <property type="match status" value="1"/>
</dbReference>
<reference evidence="4 5" key="1">
    <citation type="journal article" date="2023" name="Nat. Commun.">
        <title>Origin of minicircular mitochondrial genomes in red algae.</title>
        <authorList>
            <person name="Lee Y."/>
            <person name="Cho C.H."/>
            <person name="Lee Y.M."/>
            <person name="Park S.I."/>
            <person name="Yang J.H."/>
            <person name="West J.A."/>
            <person name="Bhattacharya D."/>
            <person name="Yoon H.S."/>
        </authorList>
    </citation>
    <scope>NUCLEOTIDE SEQUENCE [LARGE SCALE GENOMIC DNA]</scope>
    <source>
        <strain evidence="4 5">CCMP1338</strain>
        <tissue evidence="4">Whole cell</tissue>
    </source>
</reference>
<evidence type="ECO:0000259" key="3">
    <source>
        <dbReference type="PROSITE" id="PS51263"/>
    </source>
</evidence>
<dbReference type="CDD" id="cd11286">
    <property type="entry name" value="ADF_cofilin_like"/>
    <property type="match status" value="1"/>
</dbReference>
<protein>
    <recommendedName>
        <fullName evidence="3">ADF-H domain-containing protein</fullName>
    </recommendedName>
</protein>
<dbReference type="Gene3D" id="3.40.20.10">
    <property type="entry name" value="Severin"/>
    <property type="match status" value="1"/>
</dbReference>
<dbReference type="InterPro" id="IPR017904">
    <property type="entry name" value="ADF/Cofilin"/>
</dbReference>
<accession>A0AAV8UV91</accession>
<feature type="domain" description="ADF-H" evidence="3">
    <location>
        <begin position="2"/>
        <end position="141"/>
    </location>
</feature>
<gene>
    <name evidence="4" type="ORF">NDN08_002991</name>
</gene>
<dbReference type="Pfam" id="PF00241">
    <property type="entry name" value="Cofilin_ADF"/>
    <property type="match status" value="1"/>
</dbReference>
<dbReference type="AlphaFoldDB" id="A0AAV8UV91"/>
<dbReference type="Proteomes" id="UP001157974">
    <property type="component" value="Unassembled WGS sequence"/>
</dbReference>
<comment type="similarity">
    <text evidence="1">Belongs to the actin-binding proteins ADF family.</text>
</comment>
<dbReference type="PROSITE" id="PS51263">
    <property type="entry name" value="ADF_H"/>
    <property type="match status" value="1"/>
</dbReference>
<sequence length="147" mass="16357">MASGIGIDKDVGPAFQGLLVKRQYRGLVLKISDDLTQIEIDQTLAPKEGTTAEAEYDSYASMLNENECRYFIYDFEYVASDIKKSRVVLICWTPESSKIKSKMMYASSKIALQGNLEGIQTMVQATDTDEITYEAVKAVILNSAVSY</sequence>
<proteinExistence type="inferred from homology"/>
<keyword evidence="5" id="KW-1185">Reference proteome</keyword>
<dbReference type="InterPro" id="IPR002108">
    <property type="entry name" value="ADF-H"/>
</dbReference>
<organism evidence="4 5">
    <name type="scientific">Rhodosorus marinus</name>
    <dbReference type="NCBI Taxonomy" id="101924"/>
    <lineage>
        <taxon>Eukaryota</taxon>
        <taxon>Rhodophyta</taxon>
        <taxon>Stylonematophyceae</taxon>
        <taxon>Stylonematales</taxon>
        <taxon>Stylonemataceae</taxon>
        <taxon>Rhodosorus</taxon>
    </lineage>
</organism>
<dbReference type="GO" id="GO:0030042">
    <property type="term" value="P:actin filament depolymerization"/>
    <property type="evidence" value="ECO:0007669"/>
    <property type="project" value="InterPro"/>
</dbReference>
<dbReference type="EMBL" id="JAMWBK010000003">
    <property type="protein sequence ID" value="KAJ8906498.1"/>
    <property type="molecule type" value="Genomic_DNA"/>
</dbReference>
<keyword evidence="2" id="KW-0009">Actin-binding</keyword>
<dbReference type="PANTHER" id="PTHR11913">
    <property type="entry name" value="COFILIN-RELATED"/>
    <property type="match status" value="1"/>
</dbReference>
<evidence type="ECO:0000256" key="2">
    <source>
        <dbReference type="ARBA" id="ARBA00023203"/>
    </source>
</evidence>
<dbReference type="InterPro" id="IPR029006">
    <property type="entry name" value="ADF-H/Gelsolin-like_dom_sf"/>
</dbReference>
<evidence type="ECO:0000313" key="5">
    <source>
        <dbReference type="Proteomes" id="UP001157974"/>
    </source>
</evidence>
<dbReference type="PRINTS" id="PR00006">
    <property type="entry name" value="COFILIN"/>
</dbReference>
<comment type="caution">
    <text evidence="4">The sequence shown here is derived from an EMBL/GenBank/DDBJ whole genome shotgun (WGS) entry which is preliminary data.</text>
</comment>
<name>A0AAV8UV91_9RHOD</name>
<dbReference type="GO" id="GO:0003779">
    <property type="term" value="F:actin binding"/>
    <property type="evidence" value="ECO:0007669"/>
    <property type="project" value="UniProtKB-KW"/>
</dbReference>
<dbReference type="GO" id="GO:0015629">
    <property type="term" value="C:actin cytoskeleton"/>
    <property type="evidence" value="ECO:0007669"/>
    <property type="project" value="InterPro"/>
</dbReference>